<dbReference type="Pfam" id="PF10604">
    <property type="entry name" value="Polyketide_cyc2"/>
    <property type="match status" value="1"/>
</dbReference>
<dbReference type="AlphaFoldDB" id="A0A811T9G1"/>
<dbReference type="Proteomes" id="UP000639006">
    <property type="component" value="Unassembled WGS sequence"/>
</dbReference>
<comment type="caution">
    <text evidence="1">The sequence shown here is derived from an EMBL/GenBank/DDBJ whole genome shotgun (WGS) entry which is preliminary data.</text>
</comment>
<dbReference type="EMBL" id="CAJHIQ010000010">
    <property type="protein sequence ID" value="CAD6492253.1"/>
    <property type="molecule type" value="Genomic_DNA"/>
</dbReference>
<dbReference type="InterPro" id="IPR023393">
    <property type="entry name" value="START-like_dom_sf"/>
</dbReference>
<reference evidence="1" key="1">
    <citation type="submission" date="2020-10" db="EMBL/GenBank/DDBJ databases">
        <authorList>
            <person name="Hahn C.J."/>
            <person name="Laso-Perez R."/>
            <person name="Vulcano F."/>
            <person name="Vaziourakis K.-M."/>
            <person name="Stokke R."/>
            <person name="Steen I.H."/>
            <person name="Teske A."/>
            <person name="Boetius A."/>
            <person name="Liebeke M."/>
            <person name="Amann R."/>
            <person name="Knittel K."/>
        </authorList>
    </citation>
    <scope>NUCLEOTIDE SEQUENCE</scope>
    <source>
        <strain evidence="1">Gfbio:e3339647-f889-4370-9287-4fb5cb688e4c:AG392M11_GoMArc1</strain>
    </source>
</reference>
<dbReference type="SUPFAM" id="SSF55961">
    <property type="entry name" value="Bet v1-like"/>
    <property type="match status" value="1"/>
</dbReference>
<evidence type="ECO:0000313" key="1">
    <source>
        <dbReference type="EMBL" id="CAD6492253.1"/>
    </source>
</evidence>
<sequence>MITSKIRFTVKASVEVVWAYLGDVRNYARSIPGCVSCKPTGYDTHYWLFDFRVGPFVKRMEIRGKTIELDPPHHGKWIGNSDDAIVGGSTTIKALENGNTGVMYTMEIEPKNIILKCLTPLIKEKMVKDLKQYARNVKNHLE</sequence>
<accession>A0A811T9G1</accession>
<dbReference type="CDD" id="cd07812">
    <property type="entry name" value="SRPBCC"/>
    <property type="match status" value="1"/>
</dbReference>
<protein>
    <submittedName>
        <fullName evidence="1">Polyketide cyclase / dehydrase and lipid transport</fullName>
    </submittedName>
</protein>
<name>A0A811T9G1_9EURY</name>
<proteinExistence type="predicted"/>
<organism evidence="1 2">
    <name type="scientific">Candidatus Argoarchaeum ethanivorans</name>
    <dbReference type="NCBI Taxonomy" id="2608793"/>
    <lineage>
        <taxon>Archaea</taxon>
        <taxon>Methanobacteriati</taxon>
        <taxon>Methanobacteriota</taxon>
        <taxon>Stenosarchaea group</taxon>
        <taxon>Methanomicrobia</taxon>
        <taxon>Methanosarcinales</taxon>
        <taxon>Methanosarcinales incertae sedis</taxon>
        <taxon>GOM Arc I cluster</taxon>
        <taxon>Candidatus Argoarchaeum</taxon>
    </lineage>
</organism>
<evidence type="ECO:0000313" key="2">
    <source>
        <dbReference type="Proteomes" id="UP000639006"/>
    </source>
</evidence>
<gene>
    <name evidence="1" type="ORF">DIAAKJNI_00257</name>
</gene>
<dbReference type="Gene3D" id="3.30.530.20">
    <property type="match status" value="1"/>
</dbReference>
<dbReference type="InterPro" id="IPR019587">
    <property type="entry name" value="Polyketide_cyclase/dehydratase"/>
</dbReference>